<keyword evidence="2" id="KW-1185">Reference proteome</keyword>
<dbReference type="OrthoDB" id="3773391at2759"/>
<dbReference type="Proteomes" id="UP000801428">
    <property type="component" value="Unassembled WGS sequence"/>
</dbReference>
<name>A0A9P4TP05_CURKU</name>
<dbReference type="EMBL" id="SWKU01000001">
    <property type="protein sequence ID" value="KAF3011127.1"/>
    <property type="molecule type" value="Genomic_DNA"/>
</dbReference>
<sequence>MTHIALASVEQIQVDTSREHTSNFARLPGEIRNTIYEFVIRGLPRSLPLTVLPAISFVNTLVQREFLSKFLPYVHCYITSMLDIWNIGAVLNMILEKPEIYNISRLTVNNYTSIAFTQSRANEIMDFLCRFSRLHTLVLGIALGDLYHGFRGRIKELNHVLSEYELFRIRYLKELGKLVIKVKRDGGVLAPDSMTLLLDLKDWFAGATEGEVLLTFSE</sequence>
<reference evidence="1" key="1">
    <citation type="submission" date="2019-04" db="EMBL/GenBank/DDBJ databases">
        <title>Sequencing of skin fungus with MAO and IRED activity.</title>
        <authorList>
            <person name="Marsaioli A.J."/>
            <person name="Bonatto J.M.C."/>
            <person name="Reis Junior O."/>
        </authorList>
    </citation>
    <scope>NUCLEOTIDE SEQUENCE</scope>
    <source>
        <strain evidence="1">30M1</strain>
    </source>
</reference>
<comment type="caution">
    <text evidence="1">The sequence shown here is derived from an EMBL/GenBank/DDBJ whole genome shotgun (WGS) entry which is preliminary data.</text>
</comment>
<organism evidence="1 2">
    <name type="scientific">Curvularia kusanoi</name>
    <name type="common">Cochliobolus kusanoi</name>
    <dbReference type="NCBI Taxonomy" id="90978"/>
    <lineage>
        <taxon>Eukaryota</taxon>
        <taxon>Fungi</taxon>
        <taxon>Dikarya</taxon>
        <taxon>Ascomycota</taxon>
        <taxon>Pezizomycotina</taxon>
        <taxon>Dothideomycetes</taxon>
        <taxon>Pleosporomycetidae</taxon>
        <taxon>Pleosporales</taxon>
        <taxon>Pleosporineae</taxon>
        <taxon>Pleosporaceae</taxon>
        <taxon>Curvularia</taxon>
    </lineage>
</organism>
<gene>
    <name evidence="1" type="ORF">E8E13_011420</name>
</gene>
<protein>
    <submittedName>
        <fullName evidence="1">Uncharacterized protein</fullName>
    </submittedName>
</protein>
<evidence type="ECO:0000313" key="1">
    <source>
        <dbReference type="EMBL" id="KAF3011127.1"/>
    </source>
</evidence>
<proteinExistence type="predicted"/>
<accession>A0A9P4TP05</accession>
<dbReference type="AlphaFoldDB" id="A0A9P4TP05"/>
<evidence type="ECO:0000313" key="2">
    <source>
        <dbReference type="Proteomes" id="UP000801428"/>
    </source>
</evidence>